<dbReference type="PROSITE" id="PS50261">
    <property type="entry name" value="G_PROTEIN_RECEP_F2_4"/>
    <property type="match status" value="1"/>
</dbReference>
<dbReference type="AlphaFoldDB" id="A0A3B3QPY6"/>
<feature type="transmembrane region" description="Helical" evidence="8">
    <location>
        <begin position="971"/>
        <end position="993"/>
    </location>
</feature>
<feature type="transmembrane region" description="Helical" evidence="8">
    <location>
        <begin position="852"/>
        <end position="871"/>
    </location>
</feature>
<dbReference type="SMART" id="SM00159">
    <property type="entry name" value="PTX"/>
    <property type="match status" value="1"/>
</dbReference>
<dbReference type="GO" id="GO:0007189">
    <property type="term" value="P:adenylate cyclase-activating G protein-coupled receptor signaling pathway"/>
    <property type="evidence" value="ECO:0007669"/>
    <property type="project" value="TreeGrafter"/>
</dbReference>
<protein>
    <submittedName>
        <fullName evidence="12">Adhesion G protein-coupled receptor D2</fullName>
    </submittedName>
</protein>
<dbReference type="Ensembl" id="ENSPKIT00000032842.1">
    <property type="protein sequence ID" value="ENSPKIP00000008757.1"/>
    <property type="gene ID" value="ENSPKIG00000024114.1"/>
</dbReference>
<dbReference type="GO" id="GO:0005886">
    <property type="term" value="C:plasma membrane"/>
    <property type="evidence" value="ECO:0007669"/>
    <property type="project" value="TreeGrafter"/>
</dbReference>
<evidence type="ECO:0000313" key="13">
    <source>
        <dbReference type="Proteomes" id="UP000261540"/>
    </source>
</evidence>
<dbReference type="Pfam" id="PF00002">
    <property type="entry name" value="7tm_2"/>
    <property type="match status" value="1"/>
</dbReference>
<comment type="caution">
    <text evidence="7">Lacks conserved residue(s) required for the propagation of feature annotation.</text>
</comment>
<evidence type="ECO:0000256" key="2">
    <source>
        <dbReference type="ARBA" id="ARBA00007343"/>
    </source>
</evidence>
<dbReference type="Pfam" id="PF01825">
    <property type="entry name" value="GPS"/>
    <property type="match status" value="1"/>
</dbReference>
<comment type="subcellular location">
    <subcellularLocation>
        <location evidence="1">Membrane</location>
        <topology evidence="1">Multi-pass membrane protein</topology>
    </subcellularLocation>
</comment>
<feature type="domain" description="G-protein coupled receptors family 2 profile 2" evidence="10">
    <location>
        <begin position="747"/>
        <end position="994"/>
    </location>
</feature>
<evidence type="ECO:0000256" key="3">
    <source>
        <dbReference type="ARBA" id="ARBA00022692"/>
    </source>
</evidence>
<name>A0A3B3QPY6_9TELE</name>
<dbReference type="GeneTree" id="ENSGT00940000161534"/>
<reference evidence="12" key="1">
    <citation type="submission" date="2025-05" db="UniProtKB">
        <authorList>
            <consortium name="Ensembl"/>
        </authorList>
    </citation>
    <scope>IDENTIFICATION</scope>
</reference>
<dbReference type="InterPro" id="IPR046338">
    <property type="entry name" value="GAIN_dom_sf"/>
</dbReference>
<comment type="similarity">
    <text evidence="2">Belongs to the G-protein coupled receptor 2 family. Adhesion G-protein coupled receptor (ADGR) subfamily.</text>
</comment>
<accession>A0A3B3QPY6</accession>
<feature type="domain" description="GAIN-B" evidence="9">
    <location>
        <begin position="558"/>
        <end position="738"/>
    </location>
</feature>
<dbReference type="PROSITE" id="PS51828">
    <property type="entry name" value="PTX_2"/>
    <property type="match status" value="1"/>
</dbReference>
<dbReference type="PRINTS" id="PR00249">
    <property type="entry name" value="GPCRSECRETIN"/>
</dbReference>
<dbReference type="PANTHER" id="PTHR12011">
    <property type="entry name" value="ADHESION G-PROTEIN COUPLED RECEPTOR"/>
    <property type="match status" value="1"/>
</dbReference>
<evidence type="ECO:0000259" key="11">
    <source>
        <dbReference type="PROSITE" id="PS51828"/>
    </source>
</evidence>
<dbReference type="Gene3D" id="1.20.1070.10">
    <property type="entry name" value="Rhodopsin 7-helix transmembrane proteins"/>
    <property type="match status" value="1"/>
</dbReference>
<dbReference type="Gene3D" id="2.60.220.50">
    <property type="match status" value="1"/>
</dbReference>
<sequence>MGKNKGIDRSWPDVSPMGVLLKAAILVFILPVLGQCKVTQSWADTRRQDSAATTMKKPQVQLHHSEMVFRLFNTSLDFGHAKRFCSAHFGTLPTEGRRDMMDGVLQLLRAAELRVTVWAIDPSTSGRDTLVPSEQRVTVQALSFPLESAQAHAQLRVPFPALGEVSVCVRLQWDQRHTALATVFSYAAPVFTNELLLRGRPDSTGRVLLALIVQGKHGPFRASFANDGAWHHVCVAWRRADSLWAVHVDGERGDADKAGDVPRDVPRDLHGAGIFVLGQDQDSFGGNFSEPFVGNLTELSVWNVALEEWQVQALNACGTIGHASLFTWDVANVIVHPDVSQVQASVLCPGRISSQTPGCRVLDGRSPKETPHFTTVPCLQTLPFVCVTSQERMQKIKELRDSREGGPSPFLSQLMRLSNQSLAGEGLFPDETRLGWEQSSRVLDVSQKALQESPGGLEPFDMLSLIQLLRRTADVVNGGNQSRKEAAAFSRSFLAVADRMIDQENVPGWEAVKEVVSGPMAVVRSIDHLVTNLESLLVDEDDDLLINGDNIKLEVQQRSLETDTSNRDFCRPAAENKSRLDCIEVPSQIMKTLHSNGFQKITLMNTWYGSLHPFFTRDGNTSLFPVEGNINLLPAVSDGTQKYIGAVLGSSVISSMVLGQGRRISTAVRFHLQHRHQNLPGTEYDPVCAFWDFNLMPEAGGGWSTRGCHVIHTWPDSTSCYCNHTTNFALLLQVYEVQRSPESEISMQMLTFIGCGVSLCCLTFTFILFIVVGVPKSDRTTVHKNLIAALGIAELLLMCSDTATGNQELCLVVTALLHLFFTASFTWMLVEGLLLWSKVVSVNISEDRRMKLYYAIGWGCPVIVVGLTLAVSFGKYKADDRCWLNVQHNTIWAFAGPVLFILSVNAVVLWRVVVVTISSARRRAKMLTPSSLSRLHALGLVWAATRPVLILLPVLGLTWICGILVHLSVVLAYLFIALNAFQGLYIFLVYAIYNSEVRTAITRIQEKRKALSFTNCSQPIGFLPSQRTPNTSWACGACAVSSPETSDTSGQGGVPTSGSVVIQNESFMKEHMVSFSLRPATADQVVQLTAFKPSGKSEN</sequence>
<evidence type="ECO:0000256" key="6">
    <source>
        <dbReference type="ARBA" id="ARBA00023157"/>
    </source>
</evidence>
<dbReference type="Pfam" id="PF00354">
    <property type="entry name" value="Pentaxin"/>
    <property type="match status" value="1"/>
</dbReference>
<dbReference type="InterPro" id="IPR057244">
    <property type="entry name" value="GAIN_B"/>
</dbReference>
<feature type="transmembrane region" description="Helical" evidence="8">
    <location>
        <begin position="935"/>
        <end position="965"/>
    </location>
</feature>
<evidence type="ECO:0000259" key="9">
    <source>
        <dbReference type="PROSITE" id="PS50221"/>
    </source>
</evidence>
<dbReference type="InterPro" id="IPR000832">
    <property type="entry name" value="GPCR_2_secretin-like"/>
</dbReference>
<feature type="transmembrane region" description="Helical" evidence="8">
    <location>
        <begin position="815"/>
        <end position="840"/>
    </location>
</feature>
<dbReference type="InterPro" id="IPR013320">
    <property type="entry name" value="ConA-like_dom_sf"/>
</dbReference>
<dbReference type="InterPro" id="IPR001759">
    <property type="entry name" value="PTX_dom"/>
</dbReference>
<feature type="transmembrane region" description="Helical" evidence="8">
    <location>
        <begin position="891"/>
        <end position="914"/>
    </location>
</feature>
<feature type="transmembrane region" description="Helical" evidence="8">
    <location>
        <begin position="786"/>
        <end position="803"/>
    </location>
</feature>
<evidence type="ECO:0000256" key="7">
    <source>
        <dbReference type="PROSITE-ProRule" id="PRU01172"/>
    </source>
</evidence>
<dbReference type="GO" id="GO:0007166">
    <property type="term" value="P:cell surface receptor signaling pathway"/>
    <property type="evidence" value="ECO:0007669"/>
    <property type="project" value="InterPro"/>
</dbReference>
<dbReference type="SMART" id="SM00303">
    <property type="entry name" value="GPS"/>
    <property type="match status" value="1"/>
</dbReference>
<keyword evidence="4 8" id="KW-1133">Transmembrane helix</keyword>
<keyword evidence="3 8" id="KW-0812">Transmembrane</keyword>
<dbReference type="FunFam" id="1.20.1070.10:FF:000252">
    <property type="entry name" value="Adhesion G protein-coupled receptor D2"/>
    <property type="match status" value="1"/>
</dbReference>
<keyword evidence="13" id="KW-1185">Reference proteome</keyword>
<evidence type="ECO:0000256" key="4">
    <source>
        <dbReference type="ARBA" id="ARBA00022989"/>
    </source>
</evidence>
<keyword evidence="6" id="KW-1015">Disulfide bond</keyword>
<dbReference type="Gene3D" id="2.60.120.200">
    <property type="match status" value="1"/>
</dbReference>
<proteinExistence type="inferred from homology"/>
<evidence type="ECO:0000259" key="10">
    <source>
        <dbReference type="PROSITE" id="PS50261"/>
    </source>
</evidence>
<feature type="domain" description="Pentraxin (PTX)" evidence="11">
    <location>
        <begin position="138"/>
        <end position="348"/>
    </location>
</feature>
<organism evidence="12 13">
    <name type="scientific">Paramormyrops kingsleyae</name>
    <dbReference type="NCBI Taxonomy" id="1676925"/>
    <lineage>
        <taxon>Eukaryota</taxon>
        <taxon>Metazoa</taxon>
        <taxon>Chordata</taxon>
        <taxon>Craniata</taxon>
        <taxon>Vertebrata</taxon>
        <taxon>Euteleostomi</taxon>
        <taxon>Actinopterygii</taxon>
        <taxon>Neopterygii</taxon>
        <taxon>Teleostei</taxon>
        <taxon>Osteoglossocephala</taxon>
        <taxon>Osteoglossomorpha</taxon>
        <taxon>Osteoglossiformes</taxon>
        <taxon>Mormyridae</taxon>
        <taxon>Paramormyrops</taxon>
    </lineage>
</organism>
<evidence type="ECO:0000313" key="12">
    <source>
        <dbReference type="Ensembl" id="ENSPKIP00000008757.1"/>
    </source>
</evidence>
<dbReference type="GO" id="GO:0004930">
    <property type="term" value="F:G protein-coupled receptor activity"/>
    <property type="evidence" value="ECO:0007669"/>
    <property type="project" value="InterPro"/>
</dbReference>
<dbReference type="InterPro" id="IPR000203">
    <property type="entry name" value="GPS"/>
</dbReference>
<dbReference type="SUPFAM" id="SSF49899">
    <property type="entry name" value="Concanavalin A-like lectins/glucanases"/>
    <property type="match status" value="1"/>
</dbReference>
<feature type="transmembrane region" description="Helical" evidence="8">
    <location>
        <begin position="749"/>
        <end position="774"/>
    </location>
</feature>
<dbReference type="PROSITE" id="PS50221">
    <property type="entry name" value="GAIN_B"/>
    <property type="match status" value="1"/>
</dbReference>
<dbReference type="InterPro" id="IPR017981">
    <property type="entry name" value="GPCR_2-like_7TM"/>
</dbReference>
<keyword evidence="5 8" id="KW-0472">Membrane</keyword>
<evidence type="ECO:0000256" key="1">
    <source>
        <dbReference type="ARBA" id="ARBA00004141"/>
    </source>
</evidence>
<dbReference type="PANTHER" id="PTHR12011:SF58">
    <property type="entry name" value="ADHESION G-PROTEIN COUPLED RECEPTOR D2"/>
    <property type="match status" value="1"/>
</dbReference>
<dbReference type="Proteomes" id="UP000261540">
    <property type="component" value="Unplaced"/>
</dbReference>
<evidence type="ECO:0000256" key="8">
    <source>
        <dbReference type="SAM" id="Phobius"/>
    </source>
</evidence>
<dbReference type="Ensembl" id="ENSPKIT00000032860.1">
    <property type="protein sequence ID" value="ENSPKIP00000008775.1"/>
    <property type="gene ID" value="ENSPKIG00000024114.1"/>
</dbReference>
<evidence type="ECO:0000256" key="5">
    <source>
        <dbReference type="ARBA" id="ARBA00023136"/>
    </source>
</evidence>